<evidence type="ECO:0000313" key="1">
    <source>
        <dbReference type="EMBL" id="EQD27907.1"/>
    </source>
</evidence>
<organism evidence="1">
    <name type="scientific">mine drainage metagenome</name>
    <dbReference type="NCBI Taxonomy" id="410659"/>
    <lineage>
        <taxon>unclassified sequences</taxon>
        <taxon>metagenomes</taxon>
        <taxon>ecological metagenomes</taxon>
    </lineage>
</organism>
<proteinExistence type="predicted"/>
<dbReference type="SUPFAM" id="SSF56784">
    <property type="entry name" value="HAD-like"/>
    <property type="match status" value="1"/>
</dbReference>
<feature type="non-terminal residue" evidence="1">
    <location>
        <position position="96"/>
    </location>
</feature>
<dbReference type="InterPro" id="IPR036412">
    <property type="entry name" value="HAD-like_sf"/>
</dbReference>
<dbReference type="PANTHER" id="PTHR21485">
    <property type="entry name" value="HAD SUPERFAMILY MEMBERS CMAS AND KDSC"/>
    <property type="match status" value="1"/>
</dbReference>
<dbReference type="InterPro" id="IPR023214">
    <property type="entry name" value="HAD_sf"/>
</dbReference>
<accession>T0Y7S7</accession>
<reference evidence="1" key="2">
    <citation type="journal article" date="2014" name="ISME J.">
        <title>Microbial stratification in low pH oxic and suboxic macroscopic growths along an acid mine drainage.</title>
        <authorList>
            <person name="Mendez-Garcia C."/>
            <person name="Mesa V."/>
            <person name="Sprenger R.R."/>
            <person name="Richter M."/>
            <person name="Diez M.S."/>
            <person name="Solano J."/>
            <person name="Bargiela R."/>
            <person name="Golyshina O.V."/>
            <person name="Manteca A."/>
            <person name="Ramos J.L."/>
            <person name="Gallego J.R."/>
            <person name="Llorente I."/>
            <person name="Martins Dos Santos V.A."/>
            <person name="Jensen O.N."/>
            <person name="Pelaez A.I."/>
            <person name="Sanchez J."/>
            <person name="Ferrer M."/>
        </authorList>
    </citation>
    <scope>NUCLEOTIDE SEQUENCE</scope>
</reference>
<dbReference type="GO" id="GO:0008781">
    <property type="term" value="F:N-acylneuraminate cytidylyltransferase activity"/>
    <property type="evidence" value="ECO:0007669"/>
    <property type="project" value="TreeGrafter"/>
</dbReference>
<dbReference type="EMBL" id="AUZZ01010962">
    <property type="protein sequence ID" value="EQD27907.1"/>
    <property type="molecule type" value="Genomic_DNA"/>
</dbReference>
<comment type="caution">
    <text evidence="1">The sequence shown here is derived from an EMBL/GenBank/DDBJ whole genome shotgun (WGS) entry which is preliminary data.</text>
</comment>
<name>T0Y7S7_9ZZZZ</name>
<dbReference type="Gene3D" id="3.40.50.1000">
    <property type="entry name" value="HAD superfamily/HAD-like"/>
    <property type="match status" value="1"/>
</dbReference>
<protein>
    <submittedName>
        <fullName evidence="1">3-deoxy-D-manno-octulosonate 8-phosphate phosphatase</fullName>
    </submittedName>
</protein>
<dbReference type="InterPro" id="IPR050793">
    <property type="entry name" value="CMP-NeuNAc_synthase"/>
</dbReference>
<sequence length="96" mass="10414">MVLDVDGVLTDGRLYYGPRGEALKVFHARDGAGLQQLRAAGMVIAVISGRRSPMTRRRCRELGIRHVIQGVADKQAALQRLCARLAIEPAECACIG</sequence>
<reference evidence="1" key="1">
    <citation type="submission" date="2013-08" db="EMBL/GenBank/DDBJ databases">
        <authorList>
            <person name="Mendez C."/>
            <person name="Richter M."/>
            <person name="Ferrer M."/>
            <person name="Sanchez J."/>
        </authorList>
    </citation>
    <scope>NUCLEOTIDE SEQUENCE</scope>
</reference>
<dbReference type="AlphaFoldDB" id="T0Y7S7"/>
<dbReference type="PANTHER" id="PTHR21485:SF3">
    <property type="entry name" value="N-ACYLNEURAMINATE CYTIDYLYLTRANSFERASE"/>
    <property type="match status" value="1"/>
</dbReference>
<gene>
    <name evidence="1" type="ORF">B2A_15063</name>
</gene>